<organism evidence="2">
    <name type="scientific">Candidatus Heimdallarchaeum aukensis</name>
    <dbReference type="NCBI Taxonomy" id="2876573"/>
    <lineage>
        <taxon>Archaea</taxon>
        <taxon>Promethearchaeati</taxon>
        <taxon>Candidatus Heimdallarchaeota</taxon>
        <taxon>Candidatus Heimdallarchaeia (ex Rinke et al. 2021) (nom. nud.)</taxon>
        <taxon>Candidatus Heimdallarchaeales</taxon>
        <taxon>Candidatus Heimdallarchaeaceae</taxon>
        <taxon>Candidatus Heimdallarchaeum</taxon>
    </lineage>
</organism>
<keyword evidence="1" id="KW-0472">Membrane</keyword>
<protein>
    <submittedName>
        <fullName evidence="2">Uncharacterized protein</fullName>
    </submittedName>
</protein>
<reference evidence="2" key="1">
    <citation type="journal article" date="2022" name="Nat. Microbiol.">
        <title>Unique mobile elements and scalable gene flow at the prokaryote-eukaryote boundary revealed by circularized Asgard archaea genomes.</title>
        <authorList>
            <person name="Wu F."/>
            <person name="Speth D.R."/>
            <person name="Philosof A."/>
            <person name="Cremiere A."/>
            <person name="Narayanan A."/>
            <person name="Barco R.A."/>
            <person name="Connon S.A."/>
            <person name="Amend J.P."/>
            <person name="Antoshechkin I.A."/>
            <person name="Orphan V.J."/>
        </authorList>
    </citation>
    <scope>NUCLEOTIDE SEQUENCE</scope>
    <source>
        <strain evidence="2">PM71</strain>
    </source>
</reference>
<gene>
    <name evidence="2" type="ORF">K9W45_02120</name>
</gene>
<name>A0A9Y1BM49_9ARCH</name>
<keyword evidence="1" id="KW-1133">Transmembrane helix</keyword>
<evidence type="ECO:0000313" key="2">
    <source>
        <dbReference type="EMBL" id="UJG41270.1"/>
    </source>
</evidence>
<evidence type="ECO:0000256" key="1">
    <source>
        <dbReference type="SAM" id="Phobius"/>
    </source>
</evidence>
<sequence>MIQFCIGTILIEQFIFSSNNKEALKYKFRKKVIMQESALFRYFDQFERTDLLFINFAFLIIIIPGLIFGLLSKIIWMFYVALVVLFFFVCWNCLYFYIKFKLNKQEKELLKTIPSFPQLDFCDYCGKSLENSAPAVIDNNLIIICPHCGKENIVKSEEEIEQINNEQADS</sequence>
<feature type="transmembrane region" description="Helical" evidence="1">
    <location>
        <begin position="76"/>
        <end position="98"/>
    </location>
</feature>
<feature type="transmembrane region" description="Helical" evidence="1">
    <location>
        <begin position="51"/>
        <end position="70"/>
    </location>
</feature>
<dbReference type="AlphaFoldDB" id="A0A9Y1BM49"/>
<keyword evidence="1" id="KW-0812">Transmembrane</keyword>
<accession>A0A9Y1BM49</accession>
<dbReference type="EMBL" id="CP084166">
    <property type="protein sequence ID" value="UJG41270.1"/>
    <property type="molecule type" value="Genomic_DNA"/>
</dbReference>
<dbReference type="Proteomes" id="UP001201020">
    <property type="component" value="Chromosome"/>
</dbReference>
<proteinExistence type="predicted"/>